<gene>
    <name evidence="2" type="ORF">RRF57_001044</name>
</gene>
<proteinExistence type="predicted"/>
<sequence>MATPRSMVMRMPGSRQSALPSSVSGAQGWMNELKEAIDAIETCGEFATKKQYSQYANPGIQIGEDLISLPLDPTQVPLIRNASRQAPFGRGDKTVLDTSVRDTWELDASKFKMANPAWSTFASRVLQDVSQSLGTSGVTMELYKLLLYEKGSFFKPHKDSEKAPGMIATLSICLPSRYKGGEVHLSHAGANRVFDTSQSIFDISALAWYADVTHEIKPVLEGHRLVLIYNIIQTGGGAASASFFSTQGRKLHNAIAQLNLHPPLPKRLLYVFDHKYSQASLRMDHLKGRDRAVGLILQEACTKNGWYMFLCNVTKTVSDEDFGYGGYGYEEEEEDDDDDDEEQAPSLAMDIVATCDARIIASNIELEKKDILGPDPYRERDADSQSEGEDTGNEGAPIEYRYHDSAAVIVPKAQLGQFLESGVETKVLYDLVRNDLKAHPQDPATRDIALDFFDKAVHHESMLAPAILKWALRLKEENLFRTAVSAGFKDGSPGYGVIQALVDIVKKDPGIPIDWDKSFGELVSNHESLGRLSQSLDLVMSLLDPGDMQDSFQQWRSTTELLQFEAKQSFGAEDHNRILHLATLHWENADWINNVLLPKIRDCTDKKLLSTLICSLLQKSREGVLDGAQNIAIALLESCMPKLHLARIKFNSMVGDYNDWSESEHFCQLLDDCLLSGLQQPVDELLRHSVNIVKAAPKKDESAVFLNNPDFACPSTLASQMLLCVCQDFEKSKMPSSKPARDFVIAMLKKYVLRDLPKYPKQLPGNAHQPRGCGRCKHCNELDEFLVSRSEQERVFLKGPMICRHLQERLPSKLFQRTQVETKAKQFSLRVVKLNKEHQMAVNEYMDQLYRALQRAQPFRSEYLKELLGASTYGELVMLDQLPHSGEIKLESKQGSHTGRKRRAGGSINLPAAKR</sequence>
<dbReference type="Proteomes" id="UP001305414">
    <property type="component" value="Unassembled WGS sequence"/>
</dbReference>
<organism evidence="2 3">
    <name type="scientific">Xylaria bambusicola</name>
    <dbReference type="NCBI Taxonomy" id="326684"/>
    <lineage>
        <taxon>Eukaryota</taxon>
        <taxon>Fungi</taxon>
        <taxon>Dikarya</taxon>
        <taxon>Ascomycota</taxon>
        <taxon>Pezizomycotina</taxon>
        <taxon>Sordariomycetes</taxon>
        <taxon>Xylariomycetidae</taxon>
        <taxon>Xylariales</taxon>
        <taxon>Xylariaceae</taxon>
        <taxon>Xylaria</taxon>
    </lineage>
</organism>
<feature type="region of interest" description="Disordered" evidence="1">
    <location>
        <begin position="1"/>
        <end position="23"/>
    </location>
</feature>
<feature type="compositionally biased region" description="Acidic residues" evidence="1">
    <location>
        <begin position="329"/>
        <end position="343"/>
    </location>
</feature>
<accession>A0AAN7Z358</accession>
<evidence type="ECO:0000256" key="1">
    <source>
        <dbReference type="SAM" id="MobiDB-lite"/>
    </source>
</evidence>
<dbReference type="AlphaFoldDB" id="A0AAN7Z358"/>
<feature type="region of interest" description="Disordered" evidence="1">
    <location>
        <begin position="371"/>
        <end position="397"/>
    </location>
</feature>
<dbReference type="PANTHER" id="PTHR33099:SF7">
    <property type="entry name" value="MYND-TYPE DOMAIN-CONTAINING PROTEIN"/>
    <property type="match status" value="1"/>
</dbReference>
<protein>
    <recommendedName>
        <fullName evidence="4">Prolyl 4-hydroxylase alpha subunit Fe(2+) 2OG dioxygenase domain-containing protein</fullName>
    </recommendedName>
</protein>
<dbReference type="PANTHER" id="PTHR33099">
    <property type="entry name" value="FE2OG DIOXYGENASE DOMAIN-CONTAINING PROTEIN"/>
    <property type="match status" value="1"/>
</dbReference>
<feature type="region of interest" description="Disordered" evidence="1">
    <location>
        <begin position="324"/>
        <end position="343"/>
    </location>
</feature>
<evidence type="ECO:0000313" key="3">
    <source>
        <dbReference type="Proteomes" id="UP001305414"/>
    </source>
</evidence>
<feature type="region of interest" description="Disordered" evidence="1">
    <location>
        <begin position="890"/>
        <end position="915"/>
    </location>
</feature>
<feature type="compositionally biased region" description="Polar residues" evidence="1">
    <location>
        <begin position="14"/>
        <end position="23"/>
    </location>
</feature>
<name>A0AAN7Z358_9PEZI</name>
<evidence type="ECO:0008006" key="4">
    <source>
        <dbReference type="Google" id="ProtNLM"/>
    </source>
</evidence>
<comment type="caution">
    <text evidence="2">The sequence shown here is derived from an EMBL/GenBank/DDBJ whole genome shotgun (WGS) entry which is preliminary data.</text>
</comment>
<reference evidence="2 3" key="1">
    <citation type="submission" date="2023-10" db="EMBL/GenBank/DDBJ databases">
        <title>Draft genome sequence of Xylaria bambusicola isolate GMP-LS, the root and basal stem rot pathogen of sugarcane in Indonesia.</title>
        <authorList>
            <person name="Selvaraj P."/>
            <person name="Muralishankar V."/>
            <person name="Muruganantham S."/>
            <person name="Sp S."/>
            <person name="Haryani S."/>
            <person name="Lau K.J.X."/>
            <person name="Naqvi N.I."/>
        </authorList>
    </citation>
    <scope>NUCLEOTIDE SEQUENCE [LARGE SCALE GENOMIC DNA]</scope>
    <source>
        <strain evidence="2">GMP-LS</strain>
    </source>
</reference>
<evidence type="ECO:0000313" key="2">
    <source>
        <dbReference type="EMBL" id="KAK5625328.1"/>
    </source>
</evidence>
<dbReference type="Gene3D" id="2.60.120.620">
    <property type="entry name" value="q2cbj1_9rhob like domain"/>
    <property type="match status" value="1"/>
</dbReference>
<keyword evidence="3" id="KW-1185">Reference proteome</keyword>
<feature type="compositionally biased region" description="Basic and acidic residues" evidence="1">
    <location>
        <begin position="371"/>
        <end position="383"/>
    </location>
</feature>
<dbReference type="EMBL" id="JAWHQM010000002">
    <property type="protein sequence ID" value="KAK5625328.1"/>
    <property type="molecule type" value="Genomic_DNA"/>
</dbReference>